<feature type="region of interest" description="Disordered" evidence="3">
    <location>
        <begin position="211"/>
        <end position="379"/>
    </location>
</feature>
<feature type="region of interest" description="Disordered" evidence="3">
    <location>
        <begin position="30"/>
        <end position="120"/>
    </location>
</feature>
<accession>A0AAP0RN61</accession>
<proteinExistence type="predicted"/>
<dbReference type="PANTHER" id="PTHR12299:SF62">
    <property type="entry name" value="ASPARTATE, GLYCINE, LYSINE AND SERINE-RICH PROTEIN-LIKE"/>
    <property type="match status" value="1"/>
</dbReference>
<reference evidence="5 6" key="1">
    <citation type="journal article" date="2024" name="Plant J.">
        <title>Genome sequences and population genomics reveal climatic adaptation and genomic divergence between two closely related sweetgum species.</title>
        <authorList>
            <person name="Xu W.Q."/>
            <person name="Ren C.Q."/>
            <person name="Zhang X.Y."/>
            <person name="Comes H.P."/>
            <person name="Liu X.H."/>
            <person name="Li Y.G."/>
            <person name="Kettle C.J."/>
            <person name="Jalonen R."/>
            <person name="Gaisberger H."/>
            <person name="Ma Y.Z."/>
            <person name="Qiu Y.X."/>
        </authorList>
    </citation>
    <scope>NUCLEOTIDE SEQUENCE [LARGE SCALE GENOMIC DNA]</scope>
    <source>
        <strain evidence="5">Hangzhou</strain>
    </source>
</reference>
<dbReference type="EMBL" id="JBBPBK010000007">
    <property type="protein sequence ID" value="KAK9281474.1"/>
    <property type="molecule type" value="Genomic_DNA"/>
</dbReference>
<dbReference type="Pfam" id="PF09598">
    <property type="entry name" value="Stm1_N"/>
    <property type="match status" value="1"/>
</dbReference>
<feature type="compositionally biased region" description="Polar residues" evidence="3">
    <location>
        <begin position="39"/>
        <end position="57"/>
    </location>
</feature>
<dbReference type="AlphaFoldDB" id="A0AAP0RN61"/>
<evidence type="ECO:0000313" key="6">
    <source>
        <dbReference type="Proteomes" id="UP001415857"/>
    </source>
</evidence>
<dbReference type="InterPro" id="IPR019084">
    <property type="entry name" value="STM1-like_N"/>
</dbReference>
<dbReference type="PANTHER" id="PTHR12299">
    <property type="entry name" value="HYALURONIC ACID-BINDING PROTEIN 4"/>
    <property type="match status" value="1"/>
</dbReference>
<name>A0AAP0RN61_LIQFO</name>
<feature type="domain" description="STM1-like N-terminal" evidence="4">
    <location>
        <begin position="5"/>
        <end position="80"/>
    </location>
</feature>
<dbReference type="InterPro" id="IPR039764">
    <property type="entry name" value="HABP4/SERBP1-like"/>
</dbReference>
<keyword evidence="6" id="KW-1185">Reference proteome</keyword>
<dbReference type="GO" id="GO:0005737">
    <property type="term" value="C:cytoplasm"/>
    <property type="evidence" value="ECO:0007669"/>
    <property type="project" value="UniProtKB-SubCell"/>
</dbReference>
<feature type="compositionally biased region" description="Basic and acidic residues" evidence="3">
    <location>
        <begin position="255"/>
        <end position="279"/>
    </location>
</feature>
<sequence length="485" mass="53466">MARQGNFFALLDDEEGEDLSTLIQRVAAKVDASSPPVGNKQQQQSQSTNADAANLPSNRRWPSDSVRGDRGRGRGRGRGGRGRGSGGWLESGGNEVEQFGNDSENGYQSNYRGTDGYHHRNYRGGNYGEVNGNQQNYGGGNSYRGNYGRADGNKSNIGGDSAANVGDDNRQWRGRGRGGGRGRGRGRGMGFDENNGLGIENEVVVDQQIENQGQDGGDGGGWEQVSDFKSKVYGSEGRSYRDDGRPFRNGNWRSGGDRRGYGGANHDFRNQEGHSDGGHDGSNGKGEVPNNSETREVLGEENGHVINGNNSSDGAQRDAPVTTEIAGDIEPKQEKHEGQDNSEQVPIKKKKSKKKVKSEQVPINKKNENSEQDSEEEHNYMTLEEYEKEVLSEKRKALEALKKPVERKITLDKDFESMQLVEKKNEVSLLIQLKPEKDKPKKKDSLDKEEKVRKSVSINEFLKPAEDEMPPTGELATFDRGRGWT</sequence>
<evidence type="ECO:0000256" key="3">
    <source>
        <dbReference type="SAM" id="MobiDB-lite"/>
    </source>
</evidence>
<feature type="region of interest" description="Disordered" evidence="3">
    <location>
        <begin position="148"/>
        <end position="196"/>
    </location>
</feature>
<evidence type="ECO:0000256" key="1">
    <source>
        <dbReference type="ARBA" id="ARBA00004496"/>
    </source>
</evidence>
<organism evidence="5 6">
    <name type="scientific">Liquidambar formosana</name>
    <name type="common">Formosan gum</name>
    <dbReference type="NCBI Taxonomy" id="63359"/>
    <lineage>
        <taxon>Eukaryota</taxon>
        <taxon>Viridiplantae</taxon>
        <taxon>Streptophyta</taxon>
        <taxon>Embryophyta</taxon>
        <taxon>Tracheophyta</taxon>
        <taxon>Spermatophyta</taxon>
        <taxon>Magnoliopsida</taxon>
        <taxon>eudicotyledons</taxon>
        <taxon>Gunneridae</taxon>
        <taxon>Pentapetalae</taxon>
        <taxon>Saxifragales</taxon>
        <taxon>Altingiaceae</taxon>
        <taxon>Liquidambar</taxon>
    </lineage>
</organism>
<comment type="subcellular location">
    <subcellularLocation>
        <location evidence="1">Cytoplasm</location>
    </subcellularLocation>
</comment>
<evidence type="ECO:0000256" key="2">
    <source>
        <dbReference type="ARBA" id="ARBA00022490"/>
    </source>
</evidence>
<feature type="compositionally biased region" description="Basic and acidic residues" evidence="3">
    <location>
        <begin position="293"/>
        <end position="303"/>
    </location>
</feature>
<comment type="caution">
    <text evidence="5">The sequence shown here is derived from an EMBL/GenBank/DDBJ whole genome shotgun (WGS) entry which is preliminary data.</text>
</comment>
<dbReference type="GO" id="GO:0005634">
    <property type="term" value="C:nucleus"/>
    <property type="evidence" value="ECO:0007669"/>
    <property type="project" value="TreeGrafter"/>
</dbReference>
<feature type="compositionally biased region" description="Basic residues" evidence="3">
    <location>
        <begin position="172"/>
        <end position="186"/>
    </location>
</feature>
<feature type="compositionally biased region" description="Basic residues" evidence="3">
    <location>
        <begin position="347"/>
        <end position="356"/>
    </location>
</feature>
<feature type="compositionally biased region" description="Polar residues" evidence="3">
    <location>
        <begin position="100"/>
        <end position="112"/>
    </location>
</feature>
<gene>
    <name evidence="5" type="ORF">L1049_004377</name>
</gene>
<dbReference type="Proteomes" id="UP001415857">
    <property type="component" value="Unassembled WGS sequence"/>
</dbReference>
<evidence type="ECO:0000313" key="5">
    <source>
        <dbReference type="EMBL" id="KAK9281474.1"/>
    </source>
</evidence>
<keyword evidence="2" id="KW-0963">Cytoplasm</keyword>
<evidence type="ECO:0000259" key="4">
    <source>
        <dbReference type="Pfam" id="PF09598"/>
    </source>
</evidence>
<protein>
    <recommendedName>
        <fullName evidence="4">STM1-like N-terminal domain-containing protein</fullName>
    </recommendedName>
</protein>
<feature type="region of interest" description="Disordered" evidence="3">
    <location>
        <begin position="464"/>
        <end position="485"/>
    </location>
</feature>
<dbReference type="GO" id="GO:0003723">
    <property type="term" value="F:RNA binding"/>
    <property type="evidence" value="ECO:0007669"/>
    <property type="project" value="InterPro"/>
</dbReference>
<feature type="compositionally biased region" description="Basic and acidic residues" evidence="3">
    <location>
        <begin position="329"/>
        <end position="339"/>
    </location>
</feature>